<protein>
    <submittedName>
        <fullName evidence="1">Uncharacterized protein</fullName>
    </submittedName>
</protein>
<dbReference type="EMBL" id="JAMDGZ010000001">
    <property type="protein sequence ID" value="MDD1012181.1"/>
    <property type="molecule type" value="Genomic_DNA"/>
</dbReference>
<dbReference type="RefSeq" id="WP_273891097.1">
    <property type="nucleotide sequence ID" value="NZ_JAMDGP010000005.1"/>
</dbReference>
<dbReference type="Proteomes" id="UP001148184">
    <property type="component" value="Unassembled WGS sequence"/>
</dbReference>
<organism evidence="1 2">
    <name type="scientific">Pseudomonas rubra</name>
    <dbReference type="NCBI Taxonomy" id="2942627"/>
    <lineage>
        <taxon>Bacteria</taxon>
        <taxon>Pseudomonadati</taxon>
        <taxon>Pseudomonadota</taxon>
        <taxon>Gammaproteobacteria</taxon>
        <taxon>Pseudomonadales</taxon>
        <taxon>Pseudomonadaceae</taxon>
        <taxon>Pseudomonas</taxon>
    </lineage>
</organism>
<sequence length="168" mass="18294">MKIVSHASSGIVPAGASAQRESIAEEIAVVNRLKDPSAQIAGYEKILSGSPEGMLSGDEIADVHWNKALAHTEESEKAFNDARQPVTAHRHLEMAIEHMESAKALYGSADNREAAEQQIDQISGSKEKVISFLEGLVAIPVVQERIEQLIGVEPQPLEVYQSGRHPHR</sequence>
<evidence type="ECO:0000313" key="1">
    <source>
        <dbReference type="EMBL" id="MDD1012181.1"/>
    </source>
</evidence>
<evidence type="ECO:0000313" key="2">
    <source>
        <dbReference type="Proteomes" id="UP001148184"/>
    </source>
</evidence>
<keyword evidence="2" id="KW-1185">Reference proteome</keyword>
<reference evidence="1 2" key="1">
    <citation type="submission" date="2022-05" db="EMBL/GenBank/DDBJ databases">
        <title>Novel Pseudomonas spp. Isolated from a Rainbow Trout Aquaculture Facility.</title>
        <authorList>
            <person name="Testerman T."/>
            <person name="Graf J."/>
        </authorList>
    </citation>
    <scope>NUCLEOTIDE SEQUENCE [LARGE SCALE GENOMIC DNA]</scope>
    <source>
        <strain evidence="1 2">ID1025</strain>
    </source>
</reference>
<name>A0ABT5P1N5_9PSED</name>
<gene>
    <name evidence="1" type="ORF">M5G17_00575</name>
</gene>
<accession>A0ABT5P1N5</accession>
<proteinExistence type="predicted"/>
<comment type="caution">
    <text evidence="1">The sequence shown here is derived from an EMBL/GenBank/DDBJ whole genome shotgun (WGS) entry which is preliminary data.</text>
</comment>